<dbReference type="PANTHER" id="PTHR11941">
    <property type="entry name" value="ENOYL-COA HYDRATASE-RELATED"/>
    <property type="match status" value="1"/>
</dbReference>
<accession>A0ABW3CH23</accession>
<gene>
    <name evidence="3" type="ORF">ACFQ07_16285</name>
</gene>
<dbReference type="InterPro" id="IPR014748">
    <property type="entry name" value="Enoyl-CoA_hydra_C"/>
</dbReference>
<feature type="non-terminal residue" evidence="3">
    <location>
        <position position="1"/>
    </location>
</feature>
<dbReference type="EMBL" id="JBHTIR010002454">
    <property type="protein sequence ID" value="MFD0853798.1"/>
    <property type="molecule type" value="Genomic_DNA"/>
</dbReference>
<evidence type="ECO:0000313" key="4">
    <source>
        <dbReference type="Proteomes" id="UP001597083"/>
    </source>
</evidence>
<dbReference type="Gene3D" id="1.10.12.10">
    <property type="entry name" value="Lyase 2-enoyl-coa Hydratase, Chain A, domain 2"/>
    <property type="match status" value="1"/>
</dbReference>
<comment type="similarity">
    <text evidence="1">Belongs to the enoyl-CoA hydratase/isomerase family.</text>
</comment>
<keyword evidence="4" id="KW-1185">Reference proteome</keyword>
<evidence type="ECO:0000256" key="2">
    <source>
        <dbReference type="ARBA" id="ARBA00023239"/>
    </source>
</evidence>
<organism evidence="3 4">
    <name type="scientific">Actinomadura adrarensis</name>
    <dbReference type="NCBI Taxonomy" id="1819600"/>
    <lineage>
        <taxon>Bacteria</taxon>
        <taxon>Bacillati</taxon>
        <taxon>Actinomycetota</taxon>
        <taxon>Actinomycetes</taxon>
        <taxon>Streptosporangiales</taxon>
        <taxon>Thermomonosporaceae</taxon>
        <taxon>Actinomadura</taxon>
    </lineage>
</organism>
<name>A0ABW3CH23_9ACTN</name>
<dbReference type="Pfam" id="PF00378">
    <property type="entry name" value="ECH_1"/>
    <property type="match status" value="1"/>
</dbReference>
<evidence type="ECO:0000313" key="3">
    <source>
        <dbReference type="EMBL" id="MFD0853798.1"/>
    </source>
</evidence>
<dbReference type="Gene3D" id="3.90.226.10">
    <property type="entry name" value="2-enoyl-CoA Hydratase, Chain A, domain 1"/>
    <property type="match status" value="1"/>
</dbReference>
<protein>
    <submittedName>
        <fullName evidence="3">Enoyl-CoA hydratase/isomerase family protein</fullName>
    </submittedName>
</protein>
<dbReference type="InterPro" id="IPR029045">
    <property type="entry name" value="ClpP/crotonase-like_dom_sf"/>
</dbReference>
<comment type="caution">
    <text evidence="3">The sequence shown here is derived from an EMBL/GenBank/DDBJ whole genome shotgun (WGS) entry which is preliminary data.</text>
</comment>
<proteinExistence type="inferred from homology"/>
<sequence length="106" mass="11566">GVSHELLLTGRFVDAEEALRLGMVSRVVEDGAVVDAALEIAAQITANSPMGVWMTKEVAWSQLEVGSLQAGIDLENRTQILTSYTRDQGEQIASFLERRAPNYTDS</sequence>
<reference evidence="4" key="1">
    <citation type="journal article" date="2019" name="Int. J. Syst. Evol. Microbiol.">
        <title>The Global Catalogue of Microorganisms (GCM) 10K type strain sequencing project: providing services to taxonomists for standard genome sequencing and annotation.</title>
        <authorList>
            <consortium name="The Broad Institute Genomics Platform"/>
            <consortium name="The Broad Institute Genome Sequencing Center for Infectious Disease"/>
            <person name="Wu L."/>
            <person name="Ma J."/>
        </authorList>
    </citation>
    <scope>NUCLEOTIDE SEQUENCE [LARGE SCALE GENOMIC DNA]</scope>
    <source>
        <strain evidence="4">JCM 31696</strain>
    </source>
</reference>
<dbReference type="InterPro" id="IPR001753">
    <property type="entry name" value="Enoyl-CoA_hydra/iso"/>
</dbReference>
<evidence type="ECO:0000256" key="1">
    <source>
        <dbReference type="ARBA" id="ARBA00005254"/>
    </source>
</evidence>
<keyword evidence="2" id="KW-0456">Lyase</keyword>
<dbReference type="Proteomes" id="UP001597083">
    <property type="component" value="Unassembled WGS sequence"/>
</dbReference>
<dbReference type="SUPFAM" id="SSF52096">
    <property type="entry name" value="ClpP/crotonase"/>
    <property type="match status" value="1"/>
</dbReference>
<dbReference type="PANTHER" id="PTHR11941:SF130">
    <property type="entry name" value="ENOYL-COA HYDRATASE ECHA12-RELATED"/>
    <property type="match status" value="1"/>
</dbReference>